<gene>
    <name evidence="1" type="ORF">TSIB3V08_LOCUS8308</name>
</gene>
<protein>
    <submittedName>
        <fullName evidence="1">Uncharacterized protein</fullName>
    </submittedName>
</protein>
<organism evidence="1">
    <name type="scientific">Timema shepardi</name>
    <name type="common">Walking stick</name>
    <dbReference type="NCBI Taxonomy" id="629360"/>
    <lineage>
        <taxon>Eukaryota</taxon>
        <taxon>Metazoa</taxon>
        <taxon>Ecdysozoa</taxon>
        <taxon>Arthropoda</taxon>
        <taxon>Hexapoda</taxon>
        <taxon>Insecta</taxon>
        <taxon>Pterygota</taxon>
        <taxon>Neoptera</taxon>
        <taxon>Polyneoptera</taxon>
        <taxon>Phasmatodea</taxon>
        <taxon>Timematodea</taxon>
        <taxon>Timematoidea</taxon>
        <taxon>Timematidae</taxon>
        <taxon>Timema</taxon>
    </lineage>
</organism>
<evidence type="ECO:0000313" key="1">
    <source>
        <dbReference type="EMBL" id="CAD7264251.1"/>
    </source>
</evidence>
<dbReference type="EMBL" id="OC004230">
    <property type="protein sequence ID" value="CAD7264251.1"/>
    <property type="molecule type" value="Genomic_DNA"/>
</dbReference>
<dbReference type="AlphaFoldDB" id="A0A7R9B2K4"/>
<accession>A0A7R9B2K4</accession>
<name>A0A7R9B2K4_TIMSH</name>
<proteinExistence type="predicted"/>
<sequence length="117" mass="12978">MRFHYDDGIHPYMDNPPPSMYDPHVAHRPLQSLAHHSPHMNHGMHQYHAANHVAPVSNHVMGSVPDVHKRDKDAIYGNHEEDIAMWREISGGLVVVLVPGSDGSLSAKRACSHVGVL</sequence>
<reference evidence="1" key="1">
    <citation type="submission" date="2020-11" db="EMBL/GenBank/DDBJ databases">
        <authorList>
            <person name="Tran Van P."/>
        </authorList>
    </citation>
    <scope>NUCLEOTIDE SEQUENCE</scope>
</reference>